<dbReference type="PATRIC" id="fig|1354272.4.peg.705"/>
<organism evidence="2 3">
    <name type="scientific">Providencia heimbachae ATCC 35613</name>
    <dbReference type="NCBI Taxonomy" id="1354272"/>
    <lineage>
        <taxon>Bacteria</taxon>
        <taxon>Pseudomonadati</taxon>
        <taxon>Pseudomonadota</taxon>
        <taxon>Gammaproteobacteria</taxon>
        <taxon>Enterobacterales</taxon>
        <taxon>Morganellaceae</taxon>
        <taxon>Providencia</taxon>
    </lineage>
</organism>
<protein>
    <submittedName>
        <fullName evidence="2">DNA primase</fullName>
        <ecNumber evidence="2">2.7.7.-</ecNumber>
    </submittedName>
</protein>
<dbReference type="OrthoDB" id="784829at2"/>
<dbReference type="GO" id="GO:0004386">
    <property type="term" value="F:helicase activity"/>
    <property type="evidence" value="ECO:0007669"/>
    <property type="project" value="InterPro"/>
</dbReference>
<proteinExistence type="predicted"/>
<keyword evidence="2" id="KW-0548">Nucleotidyltransferase</keyword>
<dbReference type="RefSeq" id="WP_068907555.1">
    <property type="nucleotide sequence ID" value="NZ_LXEW01000013.1"/>
</dbReference>
<dbReference type="GO" id="GO:0008270">
    <property type="term" value="F:zinc ion binding"/>
    <property type="evidence" value="ECO:0007669"/>
    <property type="project" value="InterPro"/>
</dbReference>
<evidence type="ECO:0000313" key="2">
    <source>
        <dbReference type="EMBL" id="OAT54006.1"/>
    </source>
</evidence>
<reference evidence="2 3" key="1">
    <citation type="submission" date="2016-04" db="EMBL/GenBank/DDBJ databases">
        <title>ATOL: Assembling a taxonomically balanced genome-scale reconstruction of the evolutionary history of the Enterobacteriaceae.</title>
        <authorList>
            <person name="Plunkett G.III."/>
            <person name="Neeno-Eckwall E.C."/>
            <person name="Glasner J.D."/>
            <person name="Perna N.T."/>
        </authorList>
    </citation>
    <scope>NUCLEOTIDE SEQUENCE [LARGE SCALE GENOMIC DNA]</scope>
    <source>
        <strain evidence="2 3">ATCC 35613</strain>
    </source>
</reference>
<evidence type="ECO:0000313" key="3">
    <source>
        <dbReference type="Proteomes" id="UP000078224"/>
    </source>
</evidence>
<dbReference type="GO" id="GO:0016779">
    <property type="term" value="F:nucleotidyltransferase activity"/>
    <property type="evidence" value="ECO:0007669"/>
    <property type="project" value="UniProtKB-KW"/>
</dbReference>
<dbReference type="Proteomes" id="UP000078224">
    <property type="component" value="Unassembled WGS sequence"/>
</dbReference>
<gene>
    <name evidence="2" type="ORF">M998_0687</name>
</gene>
<evidence type="ECO:0000259" key="1">
    <source>
        <dbReference type="SMART" id="SM00778"/>
    </source>
</evidence>
<comment type="caution">
    <text evidence="2">The sequence shown here is derived from an EMBL/GenBank/DDBJ whole genome shotgun (WGS) entry which is preliminary data.</text>
</comment>
<dbReference type="EMBL" id="LXEW01000013">
    <property type="protein sequence ID" value="OAT54006.1"/>
    <property type="molecule type" value="Genomic_DNA"/>
</dbReference>
<feature type="domain" description="DNA primase/helicase Gp4 N-terminal Bacteriophage T7-like" evidence="1">
    <location>
        <begin position="28"/>
        <end position="63"/>
    </location>
</feature>
<accession>A0A1B7K1J3</accession>
<name>A0A1B7K1J3_9GAMM</name>
<keyword evidence="2" id="KW-0808">Transferase</keyword>
<dbReference type="SMART" id="SM00778">
    <property type="entry name" value="Prim_Zn_Ribbon"/>
    <property type="match status" value="1"/>
</dbReference>
<dbReference type="Pfam" id="PF08273">
    <property type="entry name" value="Zn_Ribbon_Prim"/>
    <property type="match status" value="1"/>
</dbReference>
<dbReference type="InterPro" id="IPR006171">
    <property type="entry name" value="TOPRIM_dom"/>
</dbReference>
<dbReference type="InterPro" id="IPR013237">
    <property type="entry name" value="Phage_T7_Gp4_N"/>
</dbReference>
<dbReference type="EC" id="2.7.7.-" evidence="2"/>
<dbReference type="Pfam" id="PF23639">
    <property type="entry name" value="DUF7146"/>
    <property type="match status" value="1"/>
</dbReference>
<dbReference type="Pfam" id="PF13362">
    <property type="entry name" value="Toprim_3"/>
    <property type="match status" value="1"/>
</dbReference>
<sequence length="328" mass="36577">MNTIDAAQGNWAKIFAYYSLPPITGKKHFKGKCPICEQKGKFRIDDKDGRGTYICKCSAGTGFQLLERTQGKEFKLLADEVDQLLGNIRQKEVPKQPTVDSKAEYQKKLISCFAGMPDLKNTSAAQYLHERGIFSLPAEHVRFCENQPVRLAGGTQHFQAMWALATDSKGKACYLHRTYLNGAKKAPVPIVKKMNSLQDEKYLDYAESVAIRMFPVASTLGIAEGIETALSCKQIYNVNTWSTMNANHMTKFIAPKGVRHLIVFADTDWSATGHAAAFECANRNLMANNDVDLVSVRWPDKGDFNDALLGTCEVRELVFEHKSRKVAA</sequence>
<keyword evidence="3" id="KW-1185">Reference proteome</keyword>
<dbReference type="InterPro" id="IPR055570">
    <property type="entry name" value="DUF7146"/>
</dbReference>
<dbReference type="AlphaFoldDB" id="A0A1B7K1J3"/>